<sequence length="119" mass="14010">MNDPGSTRSKRAKHTFAFRKIIMYLKSSGKVEFTWEWSETISAITVYVLIRSDREKSVRNGMIYPDDFVDGLSLHFNSTCTQDCCTCPKCNKPKHEHEHNLYSEFQPYVFSLFKCQRNR</sequence>
<comment type="caution">
    <text evidence="1">The sequence shown here is derived from an EMBL/GenBank/DDBJ whole genome shotgun (WGS) entry which is preliminary data.</text>
</comment>
<dbReference type="EMBL" id="JBJQND010000016">
    <property type="protein sequence ID" value="KAL3846407.1"/>
    <property type="molecule type" value="Genomic_DNA"/>
</dbReference>
<dbReference type="Proteomes" id="UP001634394">
    <property type="component" value="Unassembled WGS sequence"/>
</dbReference>
<evidence type="ECO:0000313" key="2">
    <source>
        <dbReference type="Proteomes" id="UP001634394"/>
    </source>
</evidence>
<name>A0ABD3UA88_SINWO</name>
<keyword evidence="2" id="KW-1185">Reference proteome</keyword>
<gene>
    <name evidence="1" type="ORF">ACJMK2_017403</name>
</gene>
<protein>
    <submittedName>
        <fullName evidence="1">Uncharacterized protein</fullName>
    </submittedName>
</protein>
<dbReference type="AlphaFoldDB" id="A0ABD3UA88"/>
<evidence type="ECO:0000313" key="1">
    <source>
        <dbReference type="EMBL" id="KAL3846407.1"/>
    </source>
</evidence>
<accession>A0ABD3UA88</accession>
<proteinExistence type="predicted"/>
<organism evidence="1 2">
    <name type="scientific">Sinanodonta woodiana</name>
    <name type="common">Chinese pond mussel</name>
    <name type="synonym">Anodonta woodiana</name>
    <dbReference type="NCBI Taxonomy" id="1069815"/>
    <lineage>
        <taxon>Eukaryota</taxon>
        <taxon>Metazoa</taxon>
        <taxon>Spiralia</taxon>
        <taxon>Lophotrochozoa</taxon>
        <taxon>Mollusca</taxon>
        <taxon>Bivalvia</taxon>
        <taxon>Autobranchia</taxon>
        <taxon>Heteroconchia</taxon>
        <taxon>Palaeoheterodonta</taxon>
        <taxon>Unionida</taxon>
        <taxon>Unionoidea</taxon>
        <taxon>Unionidae</taxon>
        <taxon>Unioninae</taxon>
        <taxon>Sinanodonta</taxon>
    </lineage>
</organism>
<reference evidence="1 2" key="1">
    <citation type="submission" date="2024-11" db="EMBL/GenBank/DDBJ databases">
        <title>Chromosome-level genome assembly of the freshwater bivalve Anodonta woodiana.</title>
        <authorList>
            <person name="Chen X."/>
        </authorList>
    </citation>
    <scope>NUCLEOTIDE SEQUENCE [LARGE SCALE GENOMIC DNA]</scope>
    <source>
        <strain evidence="1">MN2024</strain>
        <tissue evidence="1">Gills</tissue>
    </source>
</reference>